<protein>
    <submittedName>
        <fullName evidence="1">1043_t:CDS:1</fullName>
    </submittedName>
</protein>
<reference evidence="1" key="1">
    <citation type="submission" date="2021-06" db="EMBL/GenBank/DDBJ databases">
        <authorList>
            <person name="Kallberg Y."/>
            <person name="Tangrot J."/>
            <person name="Rosling A."/>
        </authorList>
    </citation>
    <scope>NUCLEOTIDE SEQUENCE</scope>
    <source>
        <strain evidence="1">CL356</strain>
    </source>
</reference>
<proteinExistence type="predicted"/>
<evidence type="ECO:0000313" key="1">
    <source>
        <dbReference type="EMBL" id="CAG8583783.1"/>
    </source>
</evidence>
<name>A0ACA9MHK5_9GLOM</name>
<comment type="caution">
    <text evidence="1">The sequence shown here is derived from an EMBL/GenBank/DDBJ whole genome shotgun (WGS) entry which is preliminary data.</text>
</comment>
<dbReference type="EMBL" id="CAJVPT010011989">
    <property type="protein sequence ID" value="CAG8583783.1"/>
    <property type="molecule type" value="Genomic_DNA"/>
</dbReference>
<gene>
    <name evidence="1" type="ORF">ACOLOM_LOCUS6064</name>
</gene>
<dbReference type="Proteomes" id="UP000789525">
    <property type="component" value="Unassembled WGS sequence"/>
</dbReference>
<sequence>MSKMARVTLVGSAIICGITVWGVHYLQRKELDVSPRHPKDMYKGVLRDDERRAAKMKERQEQLMESQRKQAIYETVQKVGKES</sequence>
<evidence type="ECO:0000313" key="2">
    <source>
        <dbReference type="Proteomes" id="UP000789525"/>
    </source>
</evidence>
<accession>A0ACA9MHK5</accession>
<keyword evidence="2" id="KW-1185">Reference proteome</keyword>
<organism evidence="1 2">
    <name type="scientific">Acaulospora colombiana</name>
    <dbReference type="NCBI Taxonomy" id="27376"/>
    <lineage>
        <taxon>Eukaryota</taxon>
        <taxon>Fungi</taxon>
        <taxon>Fungi incertae sedis</taxon>
        <taxon>Mucoromycota</taxon>
        <taxon>Glomeromycotina</taxon>
        <taxon>Glomeromycetes</taxon>
        <taxon>Diversisporales</taxon>
        <taxon>Acaulosporaceae</taxon>
        <taxon>Acaulospora</taxon>
    </lineage>
</organism>